<organism evidence="4 5">
    <name type="scientific">Thamnocephalis sphaerospora</name>
    <dbReference type="NCBI Taxonomy" id="78915"/>
    <lineage>
        <taxon>Eukaryota</taxon>
        <taxon>Fungi</taxon>
        <taxon>Fungi incertae sedis</taxon>
        <taxon>Zoopagomycota</taxon>
        <taxon>Zoopagomycotina</taxon>
        <taxon>Zoopagomycetes</taxon>
        <taxon>Zoopagales</taxon>
        <taxon>Sigmoideomycetaceae</taxon>
        <taxon>Thamnocephalis</taxon>
    </lineage>
</organism>
<dbReference type="SUPFAM" id="SSF51735">
    <property type="entry name" value="NAD(P)-binding Rossmann-fold domains"/>
    <property type="match status" value="1"/>
</dbReference>
<reference evidence="5" key="1">
    <citation type="journal article" date="2018" name="Nat. Microbiol.">
        <title>Leveraging single-cell genomics to expand the fungal tree of life.</title>
        <authorList>
            <person name="Ahrendt S.R."/>
            <person name="Quandt C.A."/>
            <person name="Ciobanu D."/>
            <person name="Clum A."/>
            <person name="Salamov A."/>
            <person name="Andreopoulos B."/>
            <person name="Cheng J.F."/>
            <person name="Woyke T."/>
            <person name="Pelin A."/>
            <person name="Henrissat B."/>
            <person name="Reynolds N.K."/>
            <person name="Benny G.L."/>
            <person name="Smith M.E."/>
            <person name="James T.Y."/>
            <person name="Grigoriev I.V."/>
        </authorList>
    </citation>
    <scope>NUCLEOTIDE SEQUENCE [LARGE SCALE GENOMIC DNA]</scope>
    <source>
        <strain evidence="5">RSA 1356</strain>
    </source>
</reference>
<dbReference type="OrthoDB" id="10058185at2759"/>
<proteinExistence type="inferred from homology"/>
<dbReference type="EMBL" id="KZ993263">
    <property type="protein sequence ID" value="RKP05108.1"/>
    <property type="molecule type" value="Genomic_DNA"/>
</dbReference>
<dbReference type="Pfam" id="PF01073">
    <property type="entry name" value="3Beta_HSD"/>
    <property type="match status" value="1"/>
</dbReference>
<dbReference type="PANTHER" id="PTHR43245:SF51">
    <property type="entry name" value="SHORT CHAIN DEHYDROGENASE_REDUCTASE FAMILY 42E, MEMBER 2"/>
    <property type="match status" value="1"/>
</dbReference>
<evidence type="ECO:0000259" key="3">
    <source>
        <dbReference type="Pfam" id="PF01073"/>
    </source>
</evidence>
<dbReference type="InterPro" id="IPR050177">
    <property type="entry name" value="Lipid_A_modif_metabolic_enz"/>
</dbReference>
<dbReference type="GO" id="GO:0016616">
    <property type="term" value="F:oxidoreductase activity, acting on the CH-OH group of donors, NAD or NADP as acceptor"/>
    <property type="evidence" value="ECO:0007669"/>
    <property type="project" value="InterPro"/>
</dbReference>
<feature type="domain" description="3-beta hydroxysteroid dehydrogenase/isomerase" evidence="3">
    <location>
        <begin position="18"/>
        <end position="268"/>
    </location>
</feature>
<keyword evidence="2" id="KW-0560">Oxidoreductase</keyword>
<dbReference type="PANTHER" id="PTHR43245">
    <property type="entry name" value="BIFUNCTIONAL POLYMYXIN RESISTANCE PROTEIN ARNA"/>
    <property type="match status" value="1"/>
</dbReference>
<dbReference type="InterPro" id="IPR002225">
    <property type="entry name" value="3Beta_OHSteriod_DH/Estase"/>
</dbReference>
<evidence type="ECO:0000256" key="1">
    <source>
        <dbReference type="ARBA" id="ARBA00009219"/>
    </source>
</evidence>
<dbReference type="Proteomes" id="UP000271241">
    <property type="component" value="Unassembled WGS sequence"/>
</dbReference>
<dbReference type="InterPro" id="IPR036291">
    <property type="entry name" value="NAD(P)-bd_dom_sf"/>
</dbReference>
<evidence type="ECO:0000313" key="5">
    <source>
        <dbReference type="Proteomes" id="UP000271241"/>
    </source>
</evidence>
<evidence type="ECO:0000313" key="4">
    <source>
        <dbReference type="EMBL" id="RKP05108.1"/>
    </source>
</evidence>
<dbReference type="Gene3D" id="3.40.50.720">
    <property type="entry name" value="NAD(P)-binding Rossmann-like Domain"/>
    <property type="match status" value="1"/>
</dbReference>
<dbReference type="STRING" id="78915.A0A4P9XHH7"/>
<keyword evidence="5" id="KW-1185">Reference proteome</keyword>
<accession>A0A4P9XHH7</accession>
<evidence type="ECO:0000256" key="2">
    <source>
        <dbReference type="ARBA" id="ARBA00023002"/>
    </source>
</evidence>
<dbReference type="GO" id="GO:0006694">
    <property type="term" value="P:steroid biosynthetic process"/>
    <property type="evidence" value="ECO:0007669"/>
    <property type="project" value="InterPro"/>
</dbReference>
<dbReference type="AlphaFoldDB" id="A0A4P9XHH7"/>
<comment type="similarity">
    <text evidence="1">Belongs to the 3-beta-HSD family.</text>
</comment>
<protein>
    <recommendedName>
        <fullName evidence="3">3-beta hydroxysteroid dehydrogenase/isomerase domain-containing protein</fullName>
    </recommendedName>
</protein>
<sequence length="358" mass="40161">MESRPYQPRHDGGGEVYLVTGGEGCLGRHLVEALVRYRPAAEIRVFARQQRHFDDPPRVSYALGDLTDSESLMKACSGVTVVFHVASLLSTNTEQVRRVNIDGTRYLLDAAKKHGVARVIFVGTITAVLNRSPIYDGEETLPYATNPLDPYMAVKGEAERMVMTWGELHNVPVCTLRPPLMFGGGDRHLAPVIMSLARKPFSRWRLGDGAAMNVMYVENAAVALLHAEERLRPGSPICGQVFNVHDGYTVDLYELARDFARAIDLPNADKMLTWRVPTTPVRCLAYVLEFFSAVIRPVMDWAPPLRIRDVMLVEMPHTFSAAKAYRMLEYAPVVSRAEALQRTRPWLQKLYGEPKHST</sequence>
<gene>
    <name evidence="4" type="ORF">THASP1DRAFT_33057</name>
</gene>
<name>A0A4P9XHH7_9FUNG</name>